<dbReference type="Gene3D" id="3.10.20.90">
    <property type="entry name" value="Phosphatidylinositol 3-kinase Catalytic Subunit, Chain A, domain 1"/>
    <property type="match status" value="1"/>
</dbReference>
<dbReference type="PANTHER" id="PTHR14942">
    <property type="entry name" value="U11/U12 SMALL NUCLEAR RIBONUCLEOPROTEIN 25 KDA PROTEIN"/>
    <property type="match status" value="1"/>
</dbReference>
<name>A0A428U1A0_9HYPO</name>
<dbReference type="Proteomes" id="UP000288429">
    <property type="component" value="Unassembled WGS sequence"/>
</dbReference>
<keyword evidence="1" id="KW-0175">Coiled coil</keyword>
<keyword evidence="6" id="KW-1185">Reference proteome</keyword>
<evidence type="ECO:0000256" key="2">
    <source>
        <dbReference type="SAM" id="MobiDB-lite"/>
    </source>
</evidence>
<feature type="region of interest" description="Disordered" evidence="2">
    <location>
        <begin position="223"/>
        <end position="289"/>
    </location>
</feature>
<feature type="domain" description="BAG" evidence="4">
    <location>
        <begin position="310"/>
        <end position="374"/>
    </location>
</feature>
<evidence type="ECO:0000313" key="5">
    <source>
        <dbReference type="EMBL" id="RSM08080.1"/>
    </source>
</evidence>
<dbReference type="GO" id="GO:0005681">
    <property type="term" value="C:spliceosomal complex"/>
    <property type="evidence" value="ECO:0007669"/>
    <property type="project" value="TreeGrafter"/>
</dbReference>
<dbReference type="PANTHER" id="PTHR14942:SF0">
    <property type="entry name" value="U11_U12 SMALL NUCLEAR RIBONUCLEOPROTEIN 25 KDA PROTEIN"/>
    <property type="match status" value="1"/>
</dbReference>
<gene>
    <name evidence="5" type="ORF">CDV31_008293</name>
</gene>
<dbReference type="SMART" id="SM00264">
    <property type="entry name" value="BAG"/>
    <property type="match status" value="1"/>
</dbReference>
<dbReference type="PROSITE" id="PS50053">
    <property type="entry name" value="UBIQUITIN_2"/>
    <property type="match status" value="1"/>
</dbReference>
<organism evidence="5 6">
    <name type="scientific">Fusarium ambrosium</name>
    <dbReference type="NCBI Taxonomy" id="131363"/>
    <lineage>
        <taxon>Eukaryota</taxon>
        <taxon>Fungi</taxon>
        <taxon>Dikarya</taxon>
        <taxon>Ascomycota</taxon>
        <taxon>Pezizomycotina</taxon>
        <taxon>Sordariomycetes</taxon>
        <taxon>Hypocreomycetidae</taxon>
        <taxon>Hypocreales</taxon>
        <taxon>Nectriaceae</taxon>
        <taxon>Fusarium</taxon>
        <taxon>Fusarium solani species complex</taxon>
    </lineage>
</organism>
<dbReference type="Gene3D" id="1.20.58.120">
    <property type="entry name" value="BAG domain"/>
    <property type="match status" value="1"/>
</dbReference>
<dbReference type="InterPro" id="IPR003103">
    <property type="entry name" value="BAG_domain"/>
</dbReference>
<feature type="compositionally biased region" description="Polar residues" evidence="2">
    <location>
        <begin position="254"/>
        <end position="272"/>
    </location>
</feature>
<dbReference type="InterPro" id="IPR036533">
    <property type="entry name" value="BAG_dom_sf"/>
</dbReference>
<dbReference type="GO" id="GO:0051087">
    <property type="term" value="F:protein-folding chaperone binding"/>
    <property type="evidence" value="ECO:0007669"/>
    <property type="project" value="InterPro"/>
</dbReference>
<dbReference type="SUPFAM" id="SSF63491">
    <property type="entry name" value="BAG domain"/>
    <property type="match status" value="1"/>
</dbReference>
<dbReference type="Pfam" id="PF02179">
    <property type="entry name" value="BAG"/>
    <property type="match status" value="1"/>
</dbReference>
<proteinExistence type="predicted"/>
<evidence type="ECO:0000256" key="1">
    <source>
        <dbReference type="SAM" id="Coils"/>
    </source>
</evidence>
<comment type="caution">
    <text evidence="5">The sequence shown here is derived from an EMBL/GenBank/DDBJ whole genome shotgun (WGS) entry which is preliminary data.</text>
</comment>
<dbReference type="GO" id="GO:0000398">
    <property type="term" value="P:mRNA splicing, via spliceosome"/>
    <property type="evidence" value="ECO:0007669"/>
    <property type="project" value="InterPro"/>
</dbReference>
<sequence>MTLNRLNKVDSAQEIVASPGALQNVTSYLNGALANLSSAFQDSSDYISGTLGVPPTLVYSSLAVLLAVPLTMSRYGWSISREQLSPYGSVPGGVPAVTDDDFSYITSQDLDDVTDAQYYPRSHSAAPPAPEDDVLLIKNRGVTYPAHFPAYAIGDGKLRVIDVKDRVALMMELPVRGTSRIKLLYKGKQLKDPMAPVRDYGVKNNSELMAVIPEIEDISSPSDEEMVIVDAPREDRKSRRRRKKRDKKKGITSDGDSVSASSPRDSTSTFDQPRSPPAPPVSSGATSGPMKALDDLAVEFQIKWLPLCTDYIEAPPSDPKRREEDHRRVSESIMQHIMLKLDGIESEGIAEVRARRKELVQQVQKTLKQLDVAKDS</sequence>
<dbReference type="EMBL" id="NIZV01000108">
    <property type="protein sequence ID" value="RSM08080.1"/>
    <property type="molecule type" value="Genomic_DNA"/>
</dbReference>
<accession>A0A428U1A0</accession>
<feature type="domain" description="Ubiquitin-like" evidence="3">
    <location>
        <begin position="160"/>
        <end position="212"/>
    </location>
</feature>
<dbReference type="PROSITE" id="PS51035">
    <property type="entry name" value="BAG"/>
    <property type="match status" value="1"/>
</dbReference>
<evidence type="ECO:0008006" key="7">
    <source>
        <dbReference type="Google" id="ProtNLM"/>
    </source>
</evidence>
<dbReference type="AlphaFoldDB" id="A0A428U1A0"/>
<dbReference type="InterPro" id="IPR029071">
    <property type="entry name" value="Ubiquitin-like_domsf"/>
</dbReference>
<evidence type="ECO:0000259" key="3">
    <source>
        <dbReference type="PROSITE" id="PS50053"/>
    </source>
</evidence>
<dbReference type="InterPro" id="IPR000626">
    <property type="entry name" value="Ubiquitin-like_dom"/>
</dbReference>
<feature type="coiled-coil region" evidence="1">
    <location>
        <begin position="349"/>
        <end position="376"/>
    </location>
</feature>
<evidence type="ECO:0000313" key="6">
    <source>
        <dbReference type="Proteomes" id="UP000288429"/>
    </source>
</evidence>
<protein>
    <recommendedName>
        <fullName evidence="7">BAG domain-containing protein</fullName>
    </recommendedName>
</protein>
<dbReference type="InterPro" id="IPR039690">
    <property type="entry name" value="SNRNP25"/>
</dbReference>
<evidence type="ECO:0000259" key="4">
    <source>
        <dbReference type="PROSITE" id="PS51035"/>
    </source>
</evidence>
<dbReference type="SUPFAM" id="SSF54236">
    <property type="entry name" value="Ubiquitin-like"/>
    <property type="match status" value="1"/>
</dbReference>
<feature type="compositionally biased region" description="Basic residues" evidence="2">
    <location>
        <begin position="238"/>
        <end position="250"/>
    </location>
</feature>
<reference evidence="5 6" key="1">
    <citation type="submission" date="2017-06" db="EMBL/GenBank/DDBJ databases">
        <title>Cmopartive genomic analysis of Ambrosia Fusariam Clade fungi.</title>
        <authorList>
            <person name="Stajich J.E."/>
            <person name="Carrillo J."/>
            <person name="Kijimoto T."/>
            <person name="Eskalen A."/>
            <person name="O'Donnell K."/>
            <person name="Kasson M."/>
        </authorList>
    </citation>
    <scope>NUCLEOTIDE SEQUENCE [LARGE SCALE GENOMIC DNA]</scope>
    <source>
        <strain evidence="5 6">NRRL 20438</strain>
    </source>
</reference>